<comment type="caution">
    <text evidence="4">The sequence shown here is derived from an EMBL/GenBank/DDBJ whole genome shotgun (WGS) entry which is preliminary data.</text>
</comment>
<keyword evidence="1 2" id="KW-0238">DNA-binding</keyword>
<dbReference type="SMART" id="SM00389">
    <property type="entry name" value="HOX"/>
    <property type="match status" value="1"/>
</dbReference>
<evidence type="ECO:0000256" key="1">
    <source>
        <dbReference type="PROSITE-ProRule" id="PRU00108"/>
    </source>
</evidence>
<keyword evidence="5" id="KW-1185">Reference proteome</keyword>
<protein>
    <recommendedName>
        <fullName evidence="3">Homeobox domain-containing protein</fullName>
    </recommendedName>
</protein>
<evidence type="ECO:0000313" key="5">
    <source>
        <dbReference type="Proteomes" id="UP000646827"/>
    </source>
</evidence>
<dbReference type="OrthoDB" id="6159439at2759"/>
<accession>A0A8H7S285</accession>
<name>A0A8H7S285_9FUNG</name>
<sequence>MEDNNTIIQQNDDDSSVESWSPTIKSRWRFSIEELRVLETTYHHSSNPRQEIINQLAYTLQCPKKTVTTWFQNRRAKLKRQRLLEEQKEQQKESLGVSEQQQQQQQQPSLIQQHYYPLLNPEIDGHYQEWLLQEQEQERQLDNIMCYNNINSNILQEEQSLSFINNTGNILTSQQQEHYNENNVLQNYPFQQTETRLMNDQQQQGGFLDNSASCLYCSMQHEHEHEQQYYHYENITNGIFPIDNEYNYCTTNNHIPYYNTDNTFSFSF</sequence>
<dbReference type="GO" id="GO:0003677">
    <property type="term" value="F:DNA binding"/>
    <property type="evidence" value="ECO:0007669"/>
    <property type="project" value="UniProtKB-UniRule"/>
</dbReference>
<reference evidence="4 5" key="1">
    <citation type="submission" date="2020-12" db="EMBL/GenBank/DDBJ databases">
        <title>Metabolic potential, ecology and presence of endohyphal bacteria is reflected in genomic diversity of Mucoromycotina.</title>
        <authorList>
            <person name="Muszewska A."/>
            <person name="Okrasinska A."/>
            <person name="Steczkiewicz K."/>
            <person name="Drgas O."/>
            <person name="Orlowska M."/>
            <person name="Perlinska-Lenart U."/>
            <person name="Aleksandrzak-Piekarczyk T."/>
            <person name="Szatraj K."/>
            <person name="Zielenkiewicz U."/>
            <person name="Pilsyk S."/>
            <person name="Malc E."/>
            <person name="Mieczkowski P."/>
            <person name="Kruszewska J.S."/>
            <person name="Biernat P."/>
            <person name="Pawlowska J."/>
        </authorList>
    </citation>
    <scope>NUCLEOTIDE SEQUENCE [LARGE SCALE GENOMIC DNA]</scope>
    <source>
        <strain evidence="4 5">CBS 142.35</strain>
    </source>
</reference>
<evidence type="ECO:0000259" key="3">
    <source>
        <dbReference type="PROSITE" id="PS50071"/>
    </source>
</evidence>
<evidence type="ECO:0000313" key="4">
    <source>
        <dbReference type="EMBL" id="KAG2220093.1"/>
    </source>
</evidence>
<dbReference type="Proteomes" id="UP000646827">
    <property type="component" value="Unassembled WGS sequence"/>
</dbReference>
<dbReference type="GO" id="GO:0005634">
    <property type="term" value="C:nucleus"/>
    <property type="evidence" value="ECO:0007669"/>
    <property type="project" value="UniProtKB-SubCell"/>
</dbReference>
<comment type="subcellular location">
    <subcellularLocation>
        <location evidence="1 2">Nucleus</location>
    </subcellularLocation>
</comment>
<keyword evidence="1 2" id="KW-0371">Homeobox</keyword>
<dbReference type="PROSITE" id="PS50071">
    <property type="entry name" value="HOMEOBOX_2"/>
    <property type="match status" value="1"/>
</dbReference>
<dbReference type="SUPFAM" id="SSF46689">
    <property type="entry name" value="Homeodomain-like"/>
    <property type="match status" value="1"/>
</dbReference>
<proteinExistence type="predicted"/>
<keyword evidence="1 2" id="KW-0539">Nucleus</keyword>
<gene>
    <name evidence="4" type="ORF">INT45_005854</name>
</gene>
<dbReference type="InterPro" id="IPR001356">
    <property type="entry name" value="HD"/>
</dbReference>
<dbReference type="EMBL" id="JAEPRB010000152">
    <property type="protein sequence ID" value="KAG2220093.1"/>
    <property type="molecule type" value="Genomic_DNA"/>
</dbReference>
<feature type="domain" description="Homeobox" evidence="3">
    <location>
        <begin position="21"/>
        <end position="81"/>
    </location>
</feature>
<dbReference type="Gene3D" id="1.10.10.60">
    <property type="entry name" value="Homeodomain-like"/>
    <property type="match status" value="1"/>
</dbReference>
<dbReference type="AlphaFoldDB" id="A0A8H7S285"/>
<evidence type="ECO:0000256" key="2">
    <source>
        <dbReference type="RuleBase" id="RU000682"/>
    </source>
</evidence>
<dbReference type="CDD" id="cd00086">
    <property type="entry name" value="homeodomain"/>
    <property type="match status" value="1"/>
</dbReference>
<feature type="DNA-binding region" description="Homeobox" evidence="1">
    <location>
        <begin position="23"/>
        <end position="82"/>
    </location>
</feature>
<dbReference type="Pfam" id="PF00046">
    <property type="entry name" value="Homeodomain"/>
    <property type="match status" value="1"/>
</dbReference>
<dbReference type="InterPro" id="IPR009057">
    <property type="entry name" value="Homeodomain-like_sf"/>
</dbReference>
<organism evidence="4 5">
    <name type="scientific">Circinella minor</name>
    <dbReference type="NCBI Taxonomy" id="1195481"/>
    <lineage>
        <taxon>Eukaryota</taxon>
        <taxon>Fungi</taxon>
        <taxon>Fungi incertae sedis</taxon>
        <taxon>Mucoromycota</taxon>
        <taxon>Mucoromycotina</taxon>
        <taxon>Mucoromycetes</taxon>
        <taxon>Mucorales</taxon>
        <taxon>Lichtheimiaceae</taxon>
        <taxon>Circinella</taxon>
    </lineage>
</organism>